<protein>
    <submittedName>
        <fullName evidence="1">Uncharacterized protein</fullName>
    </submittedName>
</protein>
<organism evidence="1 2">
    <name type="scientific">Clostridium nitritogenes</name>
    <dbReference type="NCBI Taxonomy" id="83340"/>
    <lineage>
        <taxon>Bacteria</taxon>
        <taxon>Bacillati</taxon>
        <taxon>Bacillota</taxon>
        <taxon>Clostridia</taxon>
        <taxon>Eubacteriales</taxon>
        <taxon>Clostridiaceae</taxon>
        <taxon>Clostridium</taxon>
    </lineage>
</organism>
<name>A0ABN1LTJ7_9CLOT</name>
<proteinExistence type="predicted"/>
<evidence type="ECO:0000313" key="2">
    <source>
        <dbReference type="Proteomes" id="UP001501764"/>
    </source>
</evidence>
<comment type="caution">
    <text evidence="1">The sequence shown here is derived from an EMBL/GenBank/DDBJ whole genome shotgun (WGS) entry which is preliminary data.</text>
</comment>
<evidence type="ECO:0000313" key="1">
    <source>
        <dbReference type="EMBL" id="GAA0860180.1"/>
    </source>
</evidence>
<gene>
    <name evidence="1" type="ORF">GCM10008916_25370</name>
</gene>
<dbReference type="EMBL" id="BAAACO010000002">
    <property type="protein sequence ID" value="GAA0860180.1"/>
    <property type="molecule type" value="Genomic_DNA"/>
</dbReference>
<sequence length="103" mass="12167">MDFEKMQELIKDIISREASVEFEYDFKYMTEGEISEQKELVSKINKLKSELSKKLDKEDVMLLTKLVDALYSQTVLEGTYYFERGVRAGLTGLCYLKKYFTFF</sequence>
<dbReference type="Proteomes" id="UP001501764">
    <property type="component" value="Unassembled WGS sequence"/>
</dbReference>
<accession>A0ABN1LTJ7</accession>
<dbReference type="RefSeq" id="WP_346026100.1">
    <property type="nucleotide sequence ID" value="NZ_BAAACO010000002.1"/>
</dbReference>
<keyword evidence="2" id="KW-1185">Reference proteome</keyword>
<reference evidence="1 2" key="1">
    <citation type="journal article" date="2019" name="Int. J. Syst. Evol. Microbiol.">
        <title>The Global Catalogue of Microorganisms (GCM) 10K type strain sequencing project: providing services to taxonomists for standard genome sequencing and annotation.</title>
        <authorList>
            <consortium name="The Broad Institute Genomics Platform"/>
            <consortium name="The Broad Institute Genome Sequencing Center for Infectious Disease"/>
            <person name="Wu L."/>
            <person name="Ma J."/>
        </authorList>
    </citation>
    <scope>NUCLEOTIDE SEQUENCE [LARGE SCALE GENOMIC DNA]</scope>
    <source>
        <strain evidence="1 2">JCM 6485</strain>
    </source>
</reference>
<dbReference type="InterPro" id="IPR049215">
    <property type="entry name" value="DUF6809"/>
</dbReference>
<dbReference type="Pfam" id="PF20648">
    <property type="entry name" value="DUF6809"/>
    <property type="match status" value="1"/>
</dbReference>